<evidence type="ECO:0000313" key="2">
    <source>
        <dbReference type="Proteomes" id="UP001499990"/>
    </source>
</evidence>
<sequence>MLTLHPAGTPDRLLPAGDVVDKEHCRLVVQWPGRDALLPAPVEPTEARVAAREDM</sequence>
<organism evidence="1 2">
    <name type="scientific">Streptomyces sannanensis</name>
    <dbReference type="NCBI Taxonomy" id="285536"/>
    <lineage>
        <taxon>Bacteria</taxon>
        <taxon>Bacillati</taxon>
        <taxon>Actinomycetota</taxon>
        <taxon>Actinomycetes</taxon>
        <taxon>Kitasatosporales</taxon>
        <taxon>Streptomycetaceae</taxon>
        <taxon>Streptomyces</taxon>
    </lineage>
</organism>
<dbReference type="EMBL" id="BAAAYL010000004">
    <property type="protein sequence ID" value="GAA3381314.1"/>
    <property type="molecule type" value="Genomic_DNA"/>
</dbReference>
<keyword evidence="2" id="KW-1185">Reference proteome</keyword>
<name>A0ABP6SP95_9ACTN</name>
<dbReference type="RefSeq" id="WP_345045848.1">
    <property type="nucleotide sequence ID" value="NZ_BAAAYL010000004.1"/>
</dbReference>
<reference evidence="2" key="1">
    <citation type="journal article" date="2019" name="Int. J. Syst. Evol. Microbiol.">
        <title>The Global Catalogue of Microorganisms (GCM) 10K type strain sequencing project: providing services to taxonomists for standard genome sequencing and annotation.</title>
        <authorList>
            <consortium name="The Broad Institute Genomics Platform"/>
            <consortium name="The Broad Institute Genome Sequencing Center for Infectious Disease"/>
            <person name="Wu L."/>
            <person name="Ma J."/>
        </authorList>
    </citation>
    <scope>NUCLEOTIDE SEQUENCE [LARGE SCALE GENOMIC DNA]</scope>
    <source>
        <strain evidence="2">JCM 9651</strain>
    </source>
</reference>
<gene>
    <name evidence="1" type="ORF">GCM10020367_72070</name>
</gene>
<comment type="caution">
    <text evidence="1">The sequence shown here is derived from an EMBL/GenBank/DDBJ whole genome shotgun (WGS) entry which is preliminary data.</text>
</comment>
<dbReference type="Proteomes" id="UP001499990">
    <property type="component" value="Unassembled WGS sequence"/>
</dbReference>
<protein>
    <recommendedName>
        <fullName evidence="3">FHA domain-containing protein</fullName>
    </recommendedName>
</protein>
<evidence type="ECO:0000313" key="1">
    <source>
        <dbReference type="EMBL" id="GAA3381314.1"/>
    </source>
</evidence>
<proteinExistence type="predicted"/>
<evidence type="ECO:0008006" key="3">
    <source>
        <dbReference type="Google" id="ProtNLM"/>
    </source>
</evidence>
<accession>A0ABP6SP95</accession>